<accession>A0A195EL86</accession>
<dbReference type="EMBL" id="KQ978730">
    <property type="protein sequence ID" value="KYN28983.1"/>
    <property type="molecule type" value="Genomic_DNA"/>
</dbReference>
<dbReference type="Proteomes" id="UP000078492">
    <property type="component" value="Unassembled WGS sequence"/>
</dbReference>
<reference evidence="2 3" key="1">
    <citation type="submission" date="2015-09" db="EMBL/GenBank/DDBJ databases">
        <title>Trachymyrmex cornetzi WGS genome.</title>
        <authorList>
            <person name="Nygaard S."/>
            <person name="Hu H."/>
            <person name="Boomsma J."/>
            <person name="Zhang G."/>
        </authorList>
    </citation>
    <scope>NUCLEOTIDE SEQUENCE [LARGE SCALE GENOMIC DNA]</scope>
    <source>
        <strain evidence="2">Tcor2-1</strain>
        <tissue evidence="2">Whole body</tissue>
    </source>
</reference>
<keyword evidence="3" id="KW-1185">Reference proteome</keyword>
<organism evidence="2 3">
    <name type="scientific">Trachymyrmex cornetzi</name>
    <dbReference type="NCBI Taxonomy" id="471704"/>
    <lineage>
        <taxon>Eukaryota</taxon>
        <taxon>Metazoa</taxon>
        <taxon>Ecdysozoa</taxon>
        <taxon>Arthropoda</taxon>
        <taxon>Hexapoda</taxon>
        <taxon>Insecta</taxon>
        <taxon>Pterygota</taxon>
        <taxon>Neoptera</taxon>
        <taxon>Endopterygota</taxon>
        <taxon>Hymenoptera</taxon>
        <taxon>Apocrita</taxon>
        <taxon>Aculeata</taxon>
        <taxon>Formicoidea</taxon>
        <taxon>Formicidae</taxon>
        <taxon>Myrmicinae</taxon>
        <taxon>Trachymyrmex</taxon>
    </lineage>
</organism>
<feature type="region of interest" description="Disordered" evidence="1">
    <location>
        <begin position="25"/>
        <end position="48"/>
    </location>
</feature>
<dbReference type="AlphaFoldDB" id="A0A195EL86"/>
<proteinExistence type="predicted"/>
<feature type="compositionally biased region" description="Basic and acidic residues" evidence="1">
    <location>
        <begin position="32"/>
        <end position="48"/>
    </location>
</feature>
<gene>
    <name evidence="2" type="ORF">ALC57_01630</name>
</gene>
<evidence type="ECO:0000313" key="2">
    <source>
        <dbReference type="EMBL" id="KYN28983.1"/>
    </source>
</evidence>
<evidence type="ECO:0000256" key="1">
    <source>
        <dbReference type="SAM" id="MobiDB-lite"/>
    </source>
</evidence>
<evidence type="ECO:0000313" key="3">
    <source>
        <dbReference type="Proteomes" id="UP000078492"/>
    </source>
</evidence>
<protein>
    <submittedName>
        <fullName evidence="2">Uncharacterized protein</fullName>
    </submittedName>
</protein>
<sequence>MANRGLEFDELDHCLPSSLRLSLSLRTSGQVTERDKREGVKAESKVEE</sequence>
<name>A0A195EL86_9HYME</name>